<reference evidence="8 9" key="1">
    <citation type="submission" date="2020-02" db="EMBL/GenBank/DDBJ databases">
        <title>Full genome sequence of Nocardioides sp. R-3366.</title>
        <authorList>
            <person name="Im W.-T."/>
        </authorList>
    </citation>
    <scope>NUCLEOTIDE SEQUENCE [LARGE SCALE GENOMIC DNA]</scope>
    <source>
        <strain evidence="8 9">R-3366</strain>
    </source>
</reference>
<dbReference type="Pfam" id="PF00501">
    <property type="entry name" value="AMP-binding"/>
    <property type="match status" value="1"/>
</dbReference>
<evidence type="ECO:0000259" key="7">
    <source>
        <dbReference type="Pfam" id="PF00501"/>
    </source>
</evidence>
<dbReference type="KEGG" id="nano:G5V58_06905"/>
<keyword evidence="2 8" id="KW-0436">Ligase</keyword>
<evidence type="ECO:0000256" key="1">
    <source>
        <dbReference type="ARBA" id="ARBA00006432"/>
    </source>
</evidence>
<dbReference type="Pfam" id="PF23562">
    <property type="entry name" value="AMP-binding_C_3"/>
    <property type="match status" value="1"/>
</dbReference>
<dbReference type="InterPro" id="IPR000873">
    <property type="entry name" value="AMP-dep_synth/lig_dom"/>
</dbReference>
<dbReference type="PANTHER" id="PTHR43272:SF32">
    <property type="entry name" value="AMP-DEPENDENT SYNTHETASE_LIGASE DOMAIN-CONTAINING PROTEIN"/>
    <property type="match status" value="1"/>
</dbReference>
<dbReference type="SUPFAM" id="SSF56801">
    <property type="entry name" value="Acetyl-CoA synthetase-like"/>
    <property type="match status" value="1"/>
</dbReference>
<dbReference type="GO" id="GO:0004467">
    <property type="term" value="F:long-chain fatty acid-CoA ligase activity"/>
    <property type="evidence" value="ECO:0007669"/>
    <property type="project" value="TreeGrafter"/>
</dbReference>
<evidence type="ECO:0000256" key="6">
    <source>
        <dbReference type="SAM" id="MobiDB-lite"/>
    </source>
</evidence>
<dbReference type="Proteomes" id="UP000502996">
    <property type="component" value="Chromosome"/>
</dbReference>
<comment type="similarity">
    <text evidence="1">Belongs to the ATP-dependent AMP-binding enzyme family.</text>
</comment>
<evidence type="ECO:0000256" key="4">
    <source>
        <dbReference type="ARBA" id="ARBA00023098"/>
    </source>
</evidence>
<feature type="region of interest" description="Disordered" evidence="6">
    <location>
        <begin position="1"/>
        <end position="24"/>
    </location>
</feature>
<evidence type="ECO:0000313" key="9">
    <source>
        <dbReference type="Proteomes" id="UP000502996"/>
    </source>
</evidence>
<dbReference type="EMBL" id="CP049257">
    <property type="protein sequence ID" value="QIG42540.1"/>
    <property type="molecule type" value="Genomic_DNA"/>
</dbReference>
<dbReference type="InterPro" id="IPR042099">
    <property type="entry name" value="ANL_N_sf"/>
</dbReference>
<evidence type="ECO:0000256" key="2">
    <source>
        <dbReference type="ARBA" id="ARBA00022598"/>
    </source>
</evidence>
<gene>
    <name evidence="8" type="ORF">G5V58_06905</name>
</gene>
<keyword evidence="9" id="KW-1185">Reference proteome</keyword>
<evidence type="ECO:0000256" key="5">
    <source>
        <dbReference type="ARBA" id="ARBA00032875"/>
    </source>
</evidence>
<sequence length="594" mass="64482">MREYSTPSTMEPPTSGNLTDDVVTNARDHGSDEVFSRPGPDGWTGVTAARFRDEVAAVAQGLIASGIEPGDRVALISKTRYEWTLFDYAIWFAGAVTVPVYETSSAEQVQWILEDSGARAVVAETPEHVARITEVRADLTELNHVWSLTDNAVDILSRLGQDIPEATLEERRTAAGPSDLATLIYTSGTTGRPKGCMLTHGNFMVELGVAVGELDRLFETEDSSTLLFLPLAHVFARIIQIGCVKSRTRLGHSADIKNLVADLQAFRPTFVLAVPRVFEKVFNTASQRATADGRGGIFDRAAEVAMAYSRGVEKGKVPFRVRAQHAVFSRLVYGKLRDALGGRCEYAVSGGAPLGERLGHFYRGIGVTVLEGYGLTETTAALTVNLPDAVKIGTVGRPLPGTAVRVAEDGELLFQGGQVFTGYWHEDQATAEVLESDGWFHTGDVGEVDDEGFVRITGRKKEILVTAGGKNVAPAVLEDRVRAHALVDQCLVVGDGQPFIAALVTLDREALDAWADQHGKTHKIEQLVDDPDLNAAIQDAVDDANRAVSKAESIRKFRILVDEWTEEGGQLTPSLKLKRNVVMRENKDDVAGLY</sequence>
<dbReference type="GO" id="GO:0016020">
    <property type="term" value="C:membrane"/>
    <property type="evidence" value="ECO:0007669"/>
    <property type="project" value="TreeGrafter"/>
</dbReference>
<evidence type="ECO:0000256" key="3">
    <source>
        <dbReference type="ARBA" id="ARBA00022832"/>
    </source>
</evidence>
<feature type="compositionally biased region" description="Polar residues" evidence="6">
    <location>
        <begin position="1"/>
        <end position="18"/>
    </location>
</feature>
<keyword evidence="4" id="KW-0443">Lipid metabolism</keyword>
<dbReference type="PANTHER" id="PTHR43272">
    <property type="entry name" value="LONG-CHAIN-FATTY-ACID--COA LIGASE"/>
    <property type="match status" value="1"/>
</dbReference>
<name>A0A6G6WBX2_9ACTN</name>
<accession>A0A6G6WBX2</accession>
<dbReference type="AlphaFoldDB" id="A0A6G6WBX2"/>
<protein>
    <recommendedName>
        <fullName evidence="5">Acyl-CoA synthetase</fullName>
    </recommendedName>
</protein>
<dbReference type="CDD" id="cd05907">
    <property type="entry name" value="VL_LC_FACS_like"/>
    <property type="match status" value="1"/>
</dbReference>
<dbReference type="PROSITE" id="PS00455">
    <property type="entry name" value="AMP_BINDING"/>
    <property type="match status" value="1"/>
</dbReference>
<keyword evidence="3" id="KW-0276">Fatty acid metabolism</keyword>
<organism evidence="8 9">
    <name type="scientific">Nocardioides anomalus</name>
    <dbReference type="NCBI Taxonomy" id="2712223"/>
    <lineage>
        <taxon>Bacteria</taxon>
        <taxon>Bacillati</taxon>
        <taxon>Actinomycetota</taxon>
        <taxon>Actinomycetes</taxon>
        <taxon>Propionibacteriales</taxon>
        <taxon>Nocardioidaceae</taxon>
        <taxon>Nocardioides</taxon>
    </lineage>
</organism>
<proteinExistence type="inferred from homology"/>
<dbReference type="RefSeq" id="WP_165230266.1">
    <property type="nucleotide sequence ID" value="NZ_CP049257.1"/>
</dbReference>
<dbReference type="InterPro" id="IPR020845">
    <property type="entry name" value="AMP-binding_CS"/>
</dbReference>
<feature type="domain" description="AMP-dependent synthetase/ligase" evidence="7">
    <location>
        <begin position="25"/>
        <end position="424"/>
    </location>
</feature>
<dbReference type="Gene3D" id="3.40.50.12780">
    <property type="entry name" value="N-terminal domain of ligase-like"/>
    <property type="match status" value="2"/>
</dbReference>
<evidence type="ECO:0000313" key="8">
    <source>
        <dbReference type="EMBL" id="QIG42540.1"/>
    </source>
</evidence>